<feature type="transmembrane region" description="Helical" evidence="2">
    <location>
        <begin position="143"/>
        <end position="166"/>
    </location>
</feature>
<dbReference type="RefSeq" id="WP_106679637.1">
    <property type="nucleotide sequence ID" value="NZ_PXWG01000081.1"/>
</dbReference>
<protein>
    <submittedName>
        <fullName evidence="3">Uncharacterized protein</fullName>
    </submittedName>
</protein>
<feature type="transmembrane region" description="Helical" evidence="2">
    <location>
        <begin position="57"/>
        <end position="85"/>
    </location>
</feature>
<proteinExistence type="predicted"/>
<evidence type="ECO:0000256" key="2">
    <source>
        <dbReference type="SAM" id="Phobius"/>
    </source>
</evidence>
<sequence length="357" mass="36754">MTQQAEPGAIPEAVPADGKAESGDGADAVSRTGAAAGSGSGSEEAHRAQGRVMHPDGFGAAFCASMAALCAEAAVAGTLGVLVMLSREHEGLPHGLMMIAAVVFVLALLGVLVSGFVTAAVVMPALALARRVTRRPGRRDGPLWNAAAVPVVSAAAVAVFGGVSALGSLSPASPVKYLLWWASLTAALLPATLIAGVAGRRVREGRATRMARRVSRDGALAWLAVGAVGAAVYGTGLVSVYQPPRFETEQLAGTWTDGRGGTVRLAEDGAAVADGLDNYVWDGTGKDRPKDCDGAGTWKPVKDGGKVEGMSLRIGSCELKRNWSVSGTVKEPRLYHEIGKPGSGKRYVLTKIVKHKK</sequence>
<keyword evidence="4" id="KW-1185">Reference proteome</keyword>
<name>A0A9X7JM11_9ACTN</name>
<dbReference type="Proteomes" id="UP000242427">
    <property type="component" value="Unassembled WGS sequence"/>
</dbReference>
<dbReference type="OrthoDB" id="3393054at2"/>
<feature type="transmembrane region" description="Helical" evidence="2">
    <location>
        <begin position="219"/>
        <end position="241"/>
    </location>
</feature>
<reference evidence="3 4" key="1">
    <citation type="submission" date="2018-03" db="EMBL/GenBank/DDBJ databases">
        <title>Chitinolytic properties of Streptosporangium nondiastaticum TBG75A20.</title>
        <authorList>
            <person name="Gayathri V."/>
            <person name="Shiburaj S."/>
        </authorList>
    </citation>
    <scope>NUCLEOTIDE SEQUENCE [LARGE SCALE GENOMIC DNA]</scope>
    <source>
        <strain evidence="3 4">TBG75A20</strain>
    </source>
</reference>
<evidence type="ECO:0000313" key="3">
    <source>
        <dbReference type="EMBL" id="PSJ26239.1"/>
    </source>
</evidence>
<keyword evidence="2" id="KW-1133">Transmembrane helix</keyword>
<dbReference type="AlphaFoldDB" id="A0A9X7JM11"/>
<evidence type="ECO:0000256" key="1">
    <source>
        <dbReference type="SAM" id="MobiDB-lite"/>
    </source>
</evidence>
<accession>A0A9X7JM11</accession>
<dbReference type="EMBL" id="PXWG01000081">
    <property type="protein sequence ID" value="PSJ26239.1"/>
    <property type="molecule type" value="Genomic_DNA"/>
</dbReference>
<evidence type="ECO:0000313" key="4">
    <source>
        <dbReference type="Proteomes" id="UP000242427"/>
    </source>
</evidence>
<comment type="caution">
    <text evidence="3">The sequence shown here is derived from an EMBL/GenBank/DDBJ whole genome shotgun (WGS) entry which is preliminary data.</text>
</comment>
<organism evidence="3 4">
    <name type="scientific">Streptosporangium nondiastaticum</name>
    <dbReference type="NCBI Taxonomy" id="35764"/>
    <lineage>
        <taxon>Bacteria</taxon>
        <taxon>Bacillati</taxon>
        <taxon>Actinomycetota</taxon>
        <taxon>Actinomycetes</taxon>
        <taxon>Streptosporangiales</taxon>
        <taxon>Streptosporangiaceae</taxon>
        <taxon>Streptosporangium</taxon>
    </lineage>
</organism>
<keyword evidence="2" id="KW-0472">Membrane</keyword>
<feature type="transmembrane region" description="Helical" evidence="2">
    <location>
        <begin position="178"/>
        <end position="198"/>
    </location>
</feature>
<keyword evidence="2" id="KW-0812">Transmembrane</keyword>
<gene>
    <name evidence="3" type="ORF">B7P34_23910</name>
</gene>
<feature type="transmembrane region" description="Helical" evidence="2">
    <location>
        <begin position="97"/>
        <end position="122"/>
    </location>
</feature>
<feature type="region of interest" description="Disordered" evidence="1">
    <location>
        <begin position="1"/>
        <end position="48"/>
    </location>
</feature>